<dbReference type="EC" id="2.7.11.1" evidence="2"/>
<dbReference type="InterPro" id="IPR042095">
    <property type="entry name" value="SUMF_sf"/>
</dbReference>
<dbReference type="InterPro" id="IPR016187">
    <property type="entry name" value="CTDL_fold"/>
</dbReference>
<reference evidence="2 3" key="1">
    <citation type="submission" date="2019-02" db="EMBL/GenBank/DDBJ databases">
        <title>Deep-cultivation of Planctomycetes and their phenomic and genomic characterization uncovers novel biology.</title>
        <authorList>
            <person name="Wiegand S."/>
            <person name="Jogler M."/>
            <person name="Boedeker C."/>
            <person name="Pinto D."/>
            <person name="Vollmers J."/>
            <person name="Rivas-Marin E."/>
            <person name="Kohn T."/>
            <person name="Peeters S.H."/>
            <person name="Heuer A."/>
            <person name="Rast P."/>
            <person name="Oberbeckmann S."/>
            <person name="Bunk B."/>
            <person name="Jeske O."/>
            <person name="Meyerdierks A."/>
            <person name="Storesund J.E."/>
            <person name="Kallscheuer N."/>
            <person name="Luecker S."/>
            <person name="Lage O.M."/>
            <person name="Pohl T."/>
            <person name="Merkel B.J."/>
            <person name="Hornburger P."/>
            <person name="Mueller R.-W."/>
            <person name="Bruemmer F."/>
            <person name="Labrenz M."/>
            <person name="Spormann A.M."/>
            <person name="Op Den Camp H."/>
            <person name="Overmann J."/>
            <person name="Amann R."/>
            <person name="Jetten M.S.M."/>
            <person name="Mascher T."/>
            <person name="Medema M.H."/>
            <person name="Devos D.P."/>
            <person name="Kaster A.-K."/>
            <person name="Ovreas L."/>
            <person name="Rohde M."/>
            <person name="Galperin M.Y."/>
            <person name="Jogler C."/>
        </authorList>
    </citation>
    <scope>NUCLEOTIDE SEQUENCE [LARGE SCALE GENOMIC DNA]</scope>
    <source>
        <strain evidence="2 3">KOR42</strain>
    </source>
</reference>
<keyword evidence="2" id="KW-0808">Transferase</keyword>
<accession>A0A5C5VTN9</accession>
<evidence type="ECO:0000313" key="2">
    <source>
        <dbReference type="EMBL" id="TWT40852.1"/>
    </source>
</evidence>
<sequence>MEKPWHLVRVAAFFISTCCVTRAQYRLFDQHYEYAADFIEREDRQPPSGWDEPVDQRPIGGATEFDAYCFALWLGEGYRLPSEVEWEGAAWGGIDRNAHPDFVIGVSPFTSECTADQVNHDDGLTMDESIPMKAGLYRGYAVPVRFAGFSVNGFGLWQMSGNVWEWCDSVWQPDLFSATVCETRYFSSESASADFFDRKWNSARGGSWDCIAWFCRCSCRDCSELWSHSTGIRLSRDRFPPDM</sequence>
<keyword evidence="3" id="KW-1185">Reference proteome</keyword>
<organism evidence="2 3">
    <name type="scientific">Thalassoglobus neptunius</name>
    <dbReference type="NCBI Taxonomy" id="1938619"/>
    <lineage>
        <taxon>Bacteria</taxon>
        <taxon>Pseudomonadati</taxon>
        <taxon>Planctomycetota</taxon>
        <taxon>Planctomycetia</taxon>
        <taxon>Planctomycetales</taxon>
        <taxon>Planctomycetaceae</taxon>
        <taxon>Thalassoglobus</taxon>
    </lineage>
</organism>
<dbReference type="Gene3D" id="3.90.1580.10">
    <property type="entry name" value="paralog of FGE (formylglycine-generating enzyme)"/>
    <property type="match status" value="1"/>
</dbReference>
<name>A0A5C5VTN9_9PLAN</name>
<dbReference type="PANTHER" id="PTHR23150">
    <property type="entry name" value="SULFATASE MODIFYING FACTOR 1, 2"/>
    <property type="match status" value="1"/>
</dbReference>
<dbReference type="SUPFAM" id="SSF56436">
    <property type="entry name" value="C-type lectin-like"/>
    <property type="match status" value="1"/>
</dbReference>
<proteinExistence type="predicted"/>
<gene>
    <name evidence="2" type="primary">pkn1_4</name>
    <name evidence="2" type="ORF">KOR42_48480</name>
</gene>
<dbReference type="InterPro" id="IPR005532">
    <property type="entry name" value="SUMF_dom"/>
</dbReference>
<dbReference type="PANTHER" id="PTHR23150:SF19">
    <property type="entry name" value="FORMYLGLYCINE-GENERATING ENZYME"/>
    <property type="match status" value="1"/>
</dbReference>
<dbReference type="EMBL" id="SIHI01000047">
    <property type="protein sequence ID" value="TWT40852.1"/>
    <property type="molecule type" value="Genomic_DNA"/>
</dbReference>
<keyword evidence="2" id="KW-0418">Kinase</keyword>
<feature type="domain" description="Sulfatase-modifying factor enzyme-like" evidence="1">
    <location>
        <begin position="2"/>
        <end position="234"/>
    </location>
</feature>
<dbReference type="Proteomes" id="UP000317243">
    <property type="component" value="Unassembled WGS sequence"/>
</dbReference>
<dbReference type="Pfam" id="PF03781">
    <property type="entry name" value="FGE-sulfatase"/>
    <property type="match status" value="1"/>
</dbReference>
<dbReference type="GO" id="GO:0120147">
    <property type="term" value="F:formylglycine-generating oxidase activity"/>
    <property type="evidence" value="ECO:0007669"/>
    <property type="project" value="TreeGrafter"/>
</dbReference>
<dbReference type="GO" id="GO:0004674">
    <property type="term" value="F:protein serine/threonine kinase activity"/>
    <property type="evidence" value="ECO:0007669"/>
    <property type="project" value="UniProtKB-EC"/>
</dbReference>
<dbReference type="InterPro" id="IPR051043">
    <property type="entry name" value="Sulfatase_Mod_Factor_Kinase"/>
</dbReference>
<dbReference type="AlphaFoldDB" id="A0A5C5VTN9"/>
<comment type="caution">
    <text evidence="2">The sequence shown here is derived from an EMBL/GenBank/DDBJ whole genome shotgun (WGS) entry which is preliminary data.</text>
</comment>
<evidence type="ECO:0000313" key="3">
    <source>
        <dbReference type="Proteomes" id="UP000317243"/>
    </source>
</evidence>
<evidence type="ECO:0000259" key="1">
    <source>
        <dbReference type="Pfam" id="PF03781"/>
    </source>
</evidence>
<protein>
    <submittedName>
        <fullName evidence="2">Serine/threonine-protein kinase pkn1</fullName>
        <ecNumber evidence="2">2.7.11.1</ecNumber>
    </submittedName>
</protein>